<dbReference type="EMBL" id="KV417631">
    <property type="protein sequence ID" value="KZP13554.1"/>
    <property type="molecule type" value="Genomic_DNA"/>
</dbReference>
<proteinExistence type="predicted"/>
<keyword evidence="2" id="KW-1185">Reference proteome</keyword>
<dbReference type="STRING" id="436010.A0A166CDP1"/>
<accession>A0A166CDP1</accession>
<name>A0A166CDP1_9AGAM</name>
<sequence length="372" mass="41463">MAHGISRPNAPPRKRRRVAAASAEIKEQKRRTAKVAALCMHSEVQDALDVVDNLIESIVGKFGKSFEEIQEALHLGGHVLKAQRRPGINNVCAHCEAQSQVDWVGDPSKDRVRHVVEAARKLPRTYLDLSQEQQQVLLDQLAASRAEEERGIGAKPAARIQDSRAVLQHIRRELVNLHDRDKMEFLFVTTTGSTGKVAVTDTFLTPSATAFINTVSKTEPSVWISSFEAFAVNGVQGLLHNHELRKDNMKAHIRETLRGQIATHSGRPCNRLEFEGYEKLIVEKLGVVIEGWTCPDFVSPSNFKLISQVEELYRAVNNGTCYVRKLDKAEHDKHILSNQARAALGEEVYGTKKGKRAEVLQPTTESETGLDD</sequence>
<evidence type="ECO:0000313" key="1">
    <source>
        <dbReference type="EMBL" id="KZP13554.1"/>
    </source>
</evidence>
<dbReference type="Proteomes" id="UP000076532">
    <property type="component" value="Unassembled WGS sequence"/>
</dbReference>
<dbReference type="AlphaFoldDB" id="A0A166CDP1"/>
<gene>
    <name evidence="1" type="ORF">FIBSPDRAFT_897324</name>
</gene>
<reference evidence="1 2" key="1">
    <citation type="journal article" date="2016" name="Mol. Biol. Evol.">
        <title>Comparative Genomics of Early-Diverging Mushroom-Forming Fungi Provides Insights into the Origins of Lignocellulose Decay Capabilities.</title>
        <authorList>
            <person name="Nagy L.G."/>
            <person name="Riley R."/>
            <person name="Tritt A."/>
            <person name="Adam C."/>
            <person name="Daum C."/>
            <person name="Floudas D."/>
            <person name="Sun H."/>
            <person name="Yadav J.S."/>
            <person name="Pangilinan J."/>
            <person name="Larsson K.H."/>
            <person name="Matsuura K."/>
            <person name="Barry K."/>
            <person name="Labutti K."/>
            <person name="Kuo R."/>
            <person name="Ohm R.A."/>
            <person name="Bhattacharya S.S."/>
            <person name="Shirouzu T."/>
            <person name="Yoshinaga Y."/>
            <person name="Martin F.M."/>
            <person name="Grigoriev I.V."/>
            <person name="Hibbett D.S."/>
        </authorList>
    </citation>
    <scope>NUCLEOTIDE SEQUENCE [LARGE SCALE GENOMIC DNA]</scope>
    <source>
        <strain evidence="1 2">CBS 109695</strain>
    </source>
</reference>
<evidence type="ECO:0000313" key="2">
    <source>
        <dbReference type="Proteomes" id="UP000076532"/>
    </source>
</evidence>
<protein>
    <submittedName>
        <fullName evidence="1">Uncharacterized protein</fullName>
    </submittedName>
</protein>
<organism evidence="1 2">
    <name type="scientific">Athelia psychrophila</name>
    <dbReference type="NCBI Taxonomy" id="1759441"/>
    <lineage>
        <taxon>Eukaryota</taxon>
        <taxon>Fungi</taxon>
        <taxon>Dikarya</taxon>
        <taxon>Basidiomycota</taxon>
        <taxon>Agaricomycotina</taxon>
        <taxon>Agaricomycetes</taxon>
        <taxon>Agaricomycetidae</taxon>
        <taxon>Atheliales</taxon>
        <taxon>Atheliaceae</taxon>
        <taxon>Athelia</taxon>
    </lineage>
</organism>
<dbReference type="OrthoDB" id="3048720at2759"/>